<feature type="transmembrane region" description="Helical" evidence="5">
    <location>
        <begin position="97"/>
        <end position="119"/>
    </location>
</feature>
<keyword evidence="4 5" id="KW-0472">Membrane</keyword>
<dbReference type="Pfam" id="PF00335">
    <property type="entry name" value="Tetraspanin"/>
    <property type="match status" value="1"/>
</dbReference>
<feature type="transmembrane region" description="Helical" evidence="5">
    <location>
        <begin position="67"/>
        <end position="90"/>
    </location>
</feature>
<dbReference type="Proteomes" id="UP000316759">
    <property type="component" value="Unassembled WGS sequence"/>
</dbReference>
<evidence type="ECO:0000313" key="6">
    <source>
        <dbReference type="EMBL" id="TPP65593.1"/>
    </source>
</evidence>
<sequence length="235" mass="25447">MAQRVTDILLTVISSILLLVGLAILILGAMLTYDSYIRNAFQPISDQYGVPLTTATVNEILKYSRPFGTGLVISGILVMFASGFQLLACCCQSRTFVFGYVIFLMILIAMQVIVLGVYFGERNLMTREAGNYIKQGIQDYKQNANATSVAVLQLIMPAYKCCGYNGGSDFQGSPFPATCCKLGSQNCSSSATSQNSYTDNGCKNMFDVYALVSIALLLLQALAALLGVINLTYAY</sequence>
<gene>
    <name evidence="6" type="ORF">FGIG_06831</name>
</gene>
<keyword evidence="2 5" id="KW-0812">Transmembrane</keyword>
<keyword evidence="7" id="KW-1185">Reference proteome</keyword>
<organism evidence="6 7">
    <name type="scientific">Fasciola gigantica</name>
    <name type="common">Giant liver fluke</name>
    <dbReference type="NCBI Taxonomy" id="46835"/>
    <lineage>
        <taxon>Eukaryota</taxon>
        <taxon>Metazoa</taxon>
        <taxon>Spiralia</taxon>
        <taxon>Lophotrochozoa</taxon>
        <taxon>Platyhelminthes</taxon>
        <taxon>Trematoda</taxon>
        <taxon>Digenea</taxon>
        <taxon>Plagiorchiida</taxon>
        <taxon>Echinostomata</taxon>
        <taxon>Echinostomatoidea</taxon>
        <taxon>Fasciolidae</taxon>
        <taxon>Fasciola</taxon>
    </lineage>
</organism>
<dbReference type="OrthoDB" id="10373023at2759"/>
<dbReference type="STRING" id="46835.A0A504YVZ1"/>
<proteinExistence type="predicted"/>
<keyword evidence="3 5" id="KW-1133">Transmembrane helix</keyword>
<feature type="transmembrane region" description="Helical" evidence="5">
    <location>
        <begin position="12"/>
        <end position="33"/>
    </location>
</feature>
<evidence type="ECO:0000256" key="4">
    <source>
        <dbReference type="ARBA" id="ARBA00023136"/>
    </source>
</evidence>
<comment type="subcellular location">
    <subcellularLocation>
        <location evidence="1">Membrane</location>
        <topology evidence="1">Multi-pass membrane protein</topology>
    </subcellularLocation>
</comment>
<dbReference type="EMBL" id="SUNJ01002960">
    <property type="protein sequence ID" value="TPP65593.1"/>
    <property type="molecule type" value="Genomic_DNA"/>
</dbReference>
<dbReference type="AlphaFoldDB" id="A0A504YVZ1"/>
<dbReference type="InterPro" id="IPR018499">
    <property type="entry name" value="Tetraspanin/Peripherin"/>
</dbReference>
<reference evidence="6 7" key="1">
    <citation type="submission" date="2019-04" db="EMBL/GenBank/DDBJ databases">
        <title>Annotation for the trematode Fasciola gigantica.</title>
        <authorList>
            <person name="Choi Y.-J."/>
        </authorList>
    </citation>
    <scope>NUCLEOTIDE SEQUENCE [LARGE SCALE GENOMIC DNA]</scope>
    <source>
        <strain evidence="6">Uganda_cow_1</strain>
    </source>
</reference>
<protein>
    <recommendedName>
        <fullName evidence="8">Tetraspanin</fullName>
    </recommendedName>
</protein>
<evidence type="ECO:0000313" key="7">
    <source>
        <dbReference type="Proteomes" id="UP000316759"/>
    </source>
</evidence>
<evidence type="ECO:0000256" key="3">
    <source>
        <dbReference type="ARBA" id="ARBA00022989"/>
    </source>
</evidence>
<comment type="caution">
    <text evidence="6">The sequence shown here is derived from an EMBL/GenBank/DDBJ whole genome shotgun (WGS) entry which is preliminary data.</text>
</comment>
<evidence type="ECO:0000256" key="5">
    <source>
        <dbReference type="SAM" id="Phobius"/>
    </source>
</evidence>
<evidence type="ECO:0000256" key="2">
    <source>
        <dbReference type="ARBA" id="ARBA00022692"/>
    </source>
</evidence>
<name>A0A504YVZ1_FASGI</name>
<feature type="transmembrane region" description="Helical" evidence="5">
    <location>
        <begin position="208"/>
        <end position="233"/>
    </location>
</feature>
<dbReference type="Gene3D" id="1.10.1450.10">
    <property type="entry name" value="Tetraspanin"/>
    <property type="match status" value="1"/>
</dbReference>
<accession>A0A504YVZ1</accession>
<dbReference type="SUPFAM" id="SSF48652">
    <property type="entry name" value="Tetraspanin"/>
    <property type="match status" value="1"/>
</dbReference>
<dbReference type="InterPro" id="IPR008952">
    <property type="entry name" value="Tetraspanin_EC2_sf"/>
</dbReference>
<evidence type="ECO:0008006" key="8">
    <source>
        <dbReference type="Google" id="ProtNLM"/>
    </source>
</evidence>
<evidence type="ECO:0000256" key="1">
    <source>
        <dbReference type="ARBA" id="ARBA00004141"/>
    </source>
</evidence>
<dbReference type="GO" id="GO:0016020">
    <property type="term" value="C:membrane"/>
    <property type="evidence" value="ECO:0007669"/>
    <property type="project" value="UniProtKB-SubCell"/>
</dbReference>